<gene>
    <name evidence="1" type="ORF">E2C01_086106</name>
</gene>
<organism evidence="1 2">
    <name type="scientific">Portunus trituberculatus</name>
    <name type="common">Swimming crab</name>
    <name type="synonym">Neptunus trituberculatus</name>
    <dbReference type="NCBI Taxonomy" id="210409"/>
    <lineage>
        <taxon>Eukaryota</taxon>
        <taxon>Metazoa</taxon>
        <taxon>Ecdysozoa</taxon>
        <taxon>Arthropoda</taxon>
        <taxon>Crustacea</taxon>
        <taxon>Multicrustacea</taxon>
        <taxon>Malacostraca</taxon>
        <taxon>Eumalacostraca</taxon>
        <taxon>Eucarida</taxon>
        <taxon>Decapoda</taxon>
        <taxon>Pleocyemata</taxon>
        <taxon>Brachyura</taxon>
        <taxon>Eubrachyura</taxon>
        <taxon>Portunoidea</taxon>
        <taxon>Portunidae</taxon>
        <taxon>Portuninae</taxon>
        <taxon>Portunus</taxon>
    </lineage>
</organism>
<dbReference type="EMBL" id="VSRR010086564">
    <property type="protein sequence ID" value="MPC91091.1"/>
    <property type="molecule type" value="Genomic_DNA"/>
</dbReference>
<name>A0A5B7IZW4_PORTR</name>
<evidence type="ECO:0000313" key="1">
    <source>
        <dbReference type="EMBL" id="MPC91091.1"/>
    </source>
</evidence>
<keyword evidence="2" id="KW-1185">Reference proteome</keyword>
<reference evidence="1 2" key="1">
    <citation type="submission" date="2019-05" db="EMBL/GenBank/DDBJ databases">
        <title>Another draft genome of Portunus trituberculatus and its Hox gene families provides insights of decapod evolution.</title>
        <authorList>
            <person name="Jeong J.-H."/>
            <person name="Song I."/>
            <person name="Kim S."/>
            <person name="Choi T."/>
            <person name="Kim D."/>
            <person name="Ryu S."/>
            <person name="Kim W."/>
        </authorList>
    </citation>
    <scope>NUCLEOTIDE SEQUENCE [LARGE SCALE GENOMIC DNA]</scope>
    <source>
        <tissue evidence="1">Muscle</tissue>
    </source>
</reference>
<accession>A0A5B7IZW4</accession>
<comment type="caution">
    <text evidence="1">The sequence shown here is derived from an EMBL/GenBank/DDBJ whole genome shotgun (WGS) entry which is preliminary data.</text>
</comment>
<sequence length="119" mass="12946">MAHSVPSFMASCSARCHYKQEICTQHSPPDSMQGALITPLGLLTASSGSASGRLVVKLEPPRKRRTCSQFLALGPRPDPTATSFPPAAPKAVTALTIFRPKVLNRRFNFSFEYKIVDGK</sequence>
<proteinExistence type="predicted"/>
<dbReference type="AlphaFoldDB" id="A0A5B7IZW4"/>
<protein>
    <submittedName>
        <fullName evidence="1">Uncharacterized protein</fullName>
    </submittedName>
</protein>
<evidence type="ECO:0000313" key="2">
    <source>
        <dbReference type="Proteomes" id="UP000324222"/>
    </source>
</evidence>
<dbReference type="Proteomes" id="UP000324222">
    <property type="component" value="Unassembled WGS sequence"/>
</dbReference>